<dbReference type="PROSITE" id="PS50113">
    <property type="entry name" value="PAC"/>
    <property type="match status" value="2"/>
</dbReference>
<dbReference type="InterPro" id="IPR004090">
    <property type="entry name" value="Chemotax_Me-accpt_rcpt"/>
</dbReference>
<dbReference type="Pfam" id="PF08447">
    <property type="entry name" value="PAS_3"/>
    <property type="match status" value="1"/>
</dbReference>
<dbReference type="SMART" id="SM00086">
    <property type="entry name" value="PAC"/>
    <property type="match status" value="2"/>
</dbReference>
<keyword evidence="1" id="KW-0808">Transferase</keyword>
<evidence type="ECO:0000256" key="1">
    <source>
        <dbReference type="ARBA" id="ARBA00022777"/>
    </source>
</evidence>
<dbReference type="Gene3D" id="3.30.450.20">
    <property type="entry name" value="PAS domain"/>
    <property type="match status" value="2"/>
</dbReference>
<dbReference type="InterPro" id="IPR004089">
    <property type="entry name" value="MCPsignal_dom"/>
</dbReference>
<dbReference type="InterPro" id="IPR001610">
    <property type="entry name" value="PAC"/>
</dbReference>
<keyword evidence="1" id="KW-0418">Kinase</keyword>
<feature type="domain" description="PAC" evidence="6">
    <location>
        <begin position="93"/>
        <end position="147"/>
    </location>
</feature>
<feature type="domain" description="PAC" evidence="6">
    <location>
        <begin position="217"/>
        <end position="269"/>
    </location>
</feature>
<evidence type="ECO:0000259" key="5">
    <source>
        <dbReference type="PROSITE" id="PS50112"/>
    </source>
</evidence>
<evidence type="ECO:0000256" key="2">
    <source>
        <dbReference type="ARBA" id="ARBA00023224"/>
    </source>
</evidence>
<reference evidence="8" key="1">
    <citation type="journal article" date="2019" name="Int. J. Syst. Evol. Microbiol.">
        <title>The Global Catalogue of Microorganisms (GCM) 10K type strain sequencing project: providing services to taxonomists for standard genome sequencing and annotation.</title>
        <authorList>
            <consortium name="The Broad Institute Genomics Platform"/>
            <consortium name="The Broad Institute Genome Sequencing Center for Infectious Disease"/>
            <person name="Wu L."/>
            <person name="Ma J."/>
        </authorList>
    </citation>
    <scope>NUCLEOTIDE SEQUENCE [LARGE SCALE GENOMIC DNA]</scope>
    <source>
        <strain evidence="8">KCTC 62195</strain>
    </source>
</reference>
<dbReference type="SUPFAM" id="SSF58104">
    <property type="entry name" value="Methyl-accepting chemotaxis protein (MCP) signaling domain"/>
    <property type="match status" value="1"/>
</dbReference>
<comment type="caution">
    <text evidence="7">The sequence shown here is derived from an EMBL/GenBank/DDBJ whole genome shotgun (WGS) entry which is preliminary data.</text>
</comment>
<dbReference type="PROSITE" id="PS50111">
    <property type="entry name" value="CHEMOTAXIS_TRANSDUC_2"/>
    <property type="match status" value="1"/>
</dbReference>
<dbReference type="Gene3D" id="1.10.287.950">
    <property type="entry name" value="Methyl-accepting chemotaxis protein"/>
    <property type="match status" value="1"/>
</dbReference>
<feature type="domain" description="PAS" evidence="5">
    <location>
        <begin position="144"/>
        <end position="188"/>
    </location>
</feature>
<protein>
    <submittedName>
        <fullName evidence="7">Methyl-accepting chemotaxis protein</fullName>
    </submittedName>
</protein>
<evidence type="ECO:0000259" key="6">
    <source>
        <dbReference type="PROSITE" id="PS50113"/>
    </source>
</evidence>
<dbReference type="SMART" id="SM00091">
    <property type="entry name" value="PAS"/>
    <property type="match status" value="2"/>
</dbReference>
<dbReference type="CDD" id="cd11386">
    <property type="entry name" value="MCP_signal"/>
    <property type="match status" value="1"/>
</dbReference>
<dbReference type="Proteomes" id="UP001595457">
    <property type="component" value="Unassembled WGS sequence"/>
</dbReference>
<name>A0ABV7AVG2_9GAMM</name>
<evidence type="ECO:0000259" key="4">
    <source>
        <dbReference type="PROSITE" id="PS50111"/>
    </source>
</evidence>
<keyword evidence="8" id="KW-1185">Reference proteome</keyword>
<dbReference type="PROSITE" id="PS50112">
    <property type="entry name" value="PAS"/>
    <property type="match status" value="1"/>
</dbReference>
<dbReference type="CDD" id="cd00130">
    <property type="entry name" value="PAS"/>
    <property type="match status" value="2"/>
</dbReference>
<evidence type="ECO:0000313" key="7">
    <source>
        <dbReference type="EMBL" id="MFC2973280.1"/>
    </source>
</evidence>
<dbReference type="PANTHER" id="PTHR24422:SF10">
    <property type="entry name" value="CHEMOTAXIS PROTEIN METHYLTRANSFERASE 2"/>
    <property type="match status" value="1"/>
</dbReference>
<feature type="domain" description="Methyl-accepting transducer" evidence="4">
    <location>
        <begin position="254"/>
        <end position="449"/>
    </location>
</feature>
<dbReference type="InterPro" id="IPR050903">
    <property type="entry name" value="Bact_Chemotaxis_MeTrfase"/>
</dbReference>
<sequence>MFSLKTKTGLATLLERQPHGRELAAEREALRQAMAMIEFSPDGLILDANPLFLDLLGYSLDELRGQHHCLLCEEEFADSPEYARFWQRLREGQSFSDQVLRLAKDGRRVWLEANYLPVRDRHGTVTRILKLASDVTERTLRMQTQASFTQAIDRSMAVIEFDLQGQVLDANANFLKVMGYRLEDIRGQHHSRFCPTSETQSPAYAQFWAKLRRGEFVSGLFRRVGKAGNTIWLQATYNPVYDVKGRLYGVVKFASDVTEQVEQREAESRAATLAFETSLQTDRHARQGTEVVQQTVNVVQDIATELQRVAQNIGALNAQSDEIGAIVVAIRSIAEQTNLLALNAAIEAARAGEQGRGFAVVAQEVRNLAARTSQATQAIAEVVRKNQELAQLAVSSMEAGTRQAEQGVKLANEAGAVILDIHQGAQKVVEVIGQFARTVERQQQAPSGA</sequence>
<dbReference type="PRINTS" id="PR00260">
    <property type="entry name" value="CHEMTRNSDUCR"/>
</dbReference>
<dbReference type="Pfam" id="PF00015">
    <property type="entry name" value="MCPsignal"/>
    <property type="match status" value="1"/>
</dbReference>
<organism evidence="7 8">
    <name type="scientific">Azotobacter bryophylli</name>
    <dbReference type="NCBI Taxonomy" id="1986537"/>
    <lineage>
        <taxon>Bacteria</taxon>
        <taxon>Pseudomonadati</taxon>
        <taxon>Pseudomonadota</taxon>
        <taxon>Gammaproteobacteria</taxon>
        <taxon>Pseudomonadales</taxon>
        <taxon>Pseudomonadaceae</taxon>
        <taxon>Azotobacter</taxon>
    </lineage>
</organism>
<dbReference type="EMBL" id="JBHRSJ010000029">
    <property type="protein sequence ID" value="MFC2973280.1"/>
    <property type="molecule type" value="Genomic_DNA"/>
</dbReference>
<evidence type="ECO:0000313" key="8">
    <source>
        <dbReference type="Proteomes" id="UP001595457"/>
    </source>
</evidence>
<dbReference type="InterPro" id="IPR035965">
    <property type="entry name" value="PAS-like_dom_sf"/>
</dbReference>
<dbReference type="InterPro" id="IPR000700">
    <property type="entry name" value="PAS-assoc_C"/>
</dbReference>
<dbReference type="InterPro" id="IPR013656">
    <property type="entry name" value="PAS_4"/>
</dbReference>
<accession>A0ABV7AVG2</accession>
<dbReference type="RefSeq" id="WP_377814962.1">
    <property type="nucleotide sequence ID" value="NZ_JBHRSJ010000029.1"/>
</dbReference>
<dbReference type="InterPro" id="IPR013655">
    <property type="entry name" value="PAS_fold_3"/>
</dbReference>
<proteinExistence type="predicted"/>
<dbReference type="SUPFAM" id="SSF55785">
    <property type="entry name" value="PYP-like sensor domain (PAS domain)"/>
    <property type="match status" value="2"/>
</dbReference>
<dbReference type="Pfam" id="PF08448">
    <property type="entry name" value="PAS_4"/>
    <property type="match status" value="1"/>
</dbReference>
<evidence type="ECO:0000256" key="3">
    <source>
        <dbReference type="PROSITE-ProRule" id="PRU00284"/>
    </source>
</evidence>
<gene>
    <name evidence="7" type="ORF">ACFOJE_13810</name>
</gene>
<keyword evidence="2 3" id="KW-0807">Transducer</keyword>
<dbReference type="PANTHER" id="PTHR24422">
    <property type="entry name" value="CHEMOTAXIS PROTEIN METHYLTRANSFERASE"/>
    <property type="match status" value="1"/>
</dbReference>
<dbReference type="SMART" id="SM00283">
    <property type="entry name" value="MA"/>
    <property type="match status" value="1"/>
</dbReference>
<dbReference type="NCBIfam" id="TIGR00229">
    <property type="entry name" value="sensory_box"/>
    <property type="match status" value="2"/>
</dbReference>
<dbReference type="InterPro" id="IPR000014">
    <property type="entry name" value="PAS"/>
</dbReference>